<protein>
    <submittedName>
        <fullName evidence="2">Uncharacterized protein</fullName>
    </submittedName>
</protein>
<evidence type="ECO:0000313" key="3">
    <source>
        <dbReference type="Proteomes" id="UP001287286"/>
    </source>
</evidence>
<feature type="region of interest" description="Disordered" evidence="1">
    <location>
        <begin position="1"/>
        <end position="54"/>
    </location>
</feature>
<accession>A0ABR0BH40</accession>
<comment type="caution">
    <text evidence="2">The sequence shown here is derived from an EMBL/GenBank/DDBJ whole genome shotgun (WGS) entry which is preliminary data.</text>
</comment>
<keyword evidence="3" id="KW-1185">Reference proteome</keyword>
<evidence type="ECO:0000256" key="1">
    <source>
        <dbReference type="SAM" id="MobiDB-lite"/>
    </source>
</evidence>
<organism evidence="2 3">
    <name type="scientific">Purpureocillium lilacinum</name>
    <name type="common">Paecilomyces lilacinus</name>
    <dbReference type="NCBI Taxonomy" id="33203"/>
    <lineage>
        <taxon>Eukaryota</taxon>
        <taxon>Fungi</taxon>
        <taxon>Dikarya</taxon>
        <taxon>Ascomycota</taxon>
        <taxon>Pezizomycotina</taxon>
        <taxon>Sordariomycetes</taxon>
        <taxon>Hypocreomycetidae</taxon>
        <taxon>Hypocreales</taxon>
        <taxon>Ophiocordycipitaceae</taxon>
        <taxon>Purpureocillium</taxon>
    </lineage>
</organism>
<proteinExistence type="predicted"/>
<evidence type="ECO:0000313" key="2">
    <source>
        <dbReference type="EMBL" id="KAK4077244.1"/>
    </source>
</evidence>
<dbReference type="EMBL" id="JAWRVI010000103">
    <property type="protein sequence ID" value="KAK4077244.1"/>
    <property type="molecule type" value="Genomic_DNA"/>
</dbReference>
<dbReference type="Proteomes" id="UP001287286">
    <property type="component" value="Unassembled WGS sequence"/>
</dbReference>
<reference evidence="2 3" key="1">
    <citation type="journal article" date="2024" name="Microbiol. Resour. Announc.">
        <title>Genome annotations for the ascomycete fungi Trichoderma harzianum, Trichoderma aggressivum, and Purpureocillium lilacinum.</title>
        <authorList>
            <person name="Beijen E.P.W."/>
            <person name="Ohm R.A."/>
        </authorList>
    </citation>
    <scope>NUCLEOTIDE SEQUENCE [LARGE SCALE GENOMIC DNA]</scope>
    <source>
        <strain evidence="2 3">CBS 150709</strain>
    </source>
</reference>
<sequence>MSTSYYERLLSSPDGGDERTEGISEADSLTLIEEDTAGEASDRTPSSHGEGGLDGTDVLPPLYPCYIPFDAQHLVLTTVQEILEECCFDFATQRLPELVEEKGWACAAAVELNMWTQYLNERKLTNLGLDASLGRPALGVLLVEMRNLRDVAVYRVPTTARGVSQLLHYARRFSHLLGDGKRTAAIDRIKEIVDDKIYLLELNKKVLESTASGQLRAIREQHAALIRQEEQIVADMLRLDLERGQLAGRVLRHSIGKLLKDDSDA</sequence>
<name>A0ABR0BH40_PURLI</name>
<gene>
    <name evidence="2" type="ORF">Purlil1_12427</name>
</gene>